<sequence>MASLAAFRWWLPTRCESILRFGTLTLDLVDHSCEHSFDNGDRSFQMIWSNGKLILQCQVRTLKLLQNFVAL</sequence>
<proteinExistence type="predicted"/>
<gene>
    <name evidence="1" type="ORF">BGW36DRAFT_385488</name>
</gene>
<dbReference type="GeneID" id="70247203"/>
<accession>A0AAD4PXN4</accession>
<organism evidence="1 2">
    <name type="scientific">Talaromyces proteolyticus</name>
    <dbReference type="NCBI Taxonomy" id="1131652"/>
    <lineage>
        <taxon>Eukaryota</taxon>
        <taxon>Fungi</taxon>
        <taxon>Dikarya</taxon>
        <taxon>Ascomycota</taxon>
        <taxon>Pezizomycotina</taxon>
        <taxon>Eurotiomycetes</taxon>
        <taxon>Eurotiomycetidae</taxon>
        <taxon>Eurotiales</taxon>
        <taxon>Trichocomaceae</taxon>
        <taxon>Talaromyces</taxon>
        <taxon>Talaromyces sect. Bacilispori</taxon>
    </lineage>
</organism>
<keyword evidence="2" id="KW-1185">Reference proteome</keyword>
<evidence type="ECO:0000313" key="2">
    <source>
        <dbReference type="Proteomes" id="UP001201262"/>
    </source>
</evidence>
<dbReference type="Proteomes" id="UP001201262">
    <property type="component" value="Unassembled WGS sequence"/>
</dbReference>
<evidence type="ECO:0000313" key="1">
    <source>
        <dbReference type="EMBL" id="KAH8692913.1"/>
    </source>
</evidence>
<name>A0AAD4PXN4_9EURO</name>
<protein>
    <submittedName>
        <fullName evidence="1">Uncharacterized protein</fullName>
    </submittedName>
</protein>
<dbReference type="RefSeq" id="XP_046068786.1">
    <property type="nucleotide sequence ID" value="XM_046216916.1"/>
</dbReference>
<comment type="caution">
    <text evidence="1">The sequence shown here is derived from an EMBL/GenBank/DDBJ whole genome shotgun (WGS) entry which is preliminary data.</text>
</comment>
<dbReference type="EMBL" id="JAJTJA010000010">
    <property type="protein sequence ID" value="KAH8692913.1"/>
    <property type="molecule type" value="Genomic_DNA"/>
</dbReference>
<reference evidence="1" key="1">
    <citation type="submission" date="2021-12" db="EMBL/GenBank/DDBJ databases">
        <title>Convergent genome expansion in fungi linked to evolution of root-endophyte symbiosis.</title>
        <authorList>
            <consortium name="DOE Joint Genome Institute"/>
            <person name="Ke Y.-H."/>
            <person name="Bonito G."/>
            <person name="Liao H.-L."/>
            <person name="Looney B."/>
            <person name="Rojas-Flechas A."/>
            <person name="Nash J."/>
            <person name="Hameed K."/>
            <person name="Schadt C."/>
            <person name="Martin F."/>
            <person name="Crous P.W."/>
            <person name="Miettinen O."/>
            <person name="Magnuson J.K."/>
            <person name="Labbe J."/>
            <person name="Jacobson D."/>
            <person name="Doktycz M.J."/>
            <person name="Veneault-Fourrey C."/>
            <person name="Kuo A."/>
            <person name="Mondo S."/>
            <person name="Calhoun S."/>
            <person name="Riley R."/>
            <person name="Ohm R."/>
            <person name="LaButti K."/>
            <person name="Andreopoulos B."/>
            <person name="Pangilinan J."/>
            <person name="Nolan M."/>
            <person name="Tritt A."/>
            <person name="Clum A."/>
            <person name="Lipzen A."/>
            <person name="Daum C."/>
            <person name="Barry K."/>
            <person name="Grigoriev I.V."/>
            <person name="Vilgalys R."/>
        </authorList>
    </citation>
    <scope>NUCLEOTIDE SEQUENCE</scope>
    <source>
        <strain evidence="1">PMI_201</strain>
    </source>
</reference>
<dbReference type="AlphaFoldDB" id="A0AAD4PXN4"/>